<sequence>MLAGWCAANDSLFVDKDNTRYIVYEGCSDDIRYTNEIVTTEADYQELIGILGTGDFRRLDIQEGGLAYDGYAYIITVRDRTWEHTVSLESETSEAAQQQKALAVKLLRKLKDIQSKLAVPGVAD</sequence>
<organism evidence="1 2">
    <name type="scientific">Parapedobacter defluvii</name>
    <dbReference type="NCBI Taxonomy" id="2045106"/>
    <lineage>
        <taxon>Bacteria</taxon>
        <taxon>Pseudomonadati</taxon>
        <taxon>Bacteroidota</taxon>
        <taxon>Sphingobacteriia</taxon>
        <taxon>Sphingobacteriales</taxon>
        <taxon>Sphingobacteriaceae</taxon>
        <taxon>Parapedobacter</taxon>
    </lineage>
</organism>
<gene>
    <name evidence="1" type="ORF">GCM10011386_24490</name>
</gene>
<protein>
    <submittedName>
        <fullName evidence="1">Uncharacterized protein</fullName>
    </submittedName>
</protein>
<evidence type="ECO:0000313" key="2">
    <source>
        <dbReference type="Proteomes" id="UP000597338"/>
    </source>
</evidence>
<dbReference type="EMBL" id="BMIK01000007">
    <property type="protein sequence ID" value="GGC31538.1"/>
    <property type="molecule type" value="Genomic_DNA"/>
</dbReference>
<reference evidence="2" key="1">
    <citation type="journal article" date="2019" name="Int. J. Syst. Evol. Microbiol.">
        <title>The Global Catalogue of Microorganisms (GCM) 10K type strain sequencing project: providing services to taxonomists for standard genome sequencing and annotation.</title>
        <authorList>
            <consortium name="The Broad Institute Genomics Platform"/>
            <consortium name="The Broad Institute Genome Sequencing Center for Infectious Disease"/>
            <person name="Wu L."/>
            <person name="Ma J."/>
        </authorList>
    </citation>
    <scope>NUCLEOTIDE SEQUENCE [LARGE SCALE GENOMIC DNA]</scope>
    <source>
        <strain evidence="2">CGMCC 1.15342</strain>
    </source>
</reference>
<keyword evidence="2" id="KW-1185">Reference proteome</keyword>
<accession>A0ABQ1M1E6</accession>
<evidence type="ECO:0000313" key="1">
    <source>
        <dbReference type="EMBL" id="GGC31538.1"/>
    </source>
</evidence>
<name>A0ABQ1M1E6_9SPHI</name>
<dbReference type="Proteomes" id="UP000597338">
    <property type="component" value="Unassembled WGS sequence"/>
</dbReference>
<comment type="caution">
    <text evidence="1">The sequence shown here is derived from an EMBL/GenBank/DDBJ whole genome shotgun (WGS) entry which is preliminary data.</text>
</comment>
<proteinExistence type="predicted"/>